<dbReference type="KEGG" id="arac:E0W69_001560"/>
<dbReference type="InterPro" id="IPR038765">
    <property type="entry name" value="Papain-like_cys_pep_sf"/>
</dbReference>
<dbReference type="SUPFAM" id="SSF54001">
    <property type="entry name" value="Cysteine proteinases"/>
    <property type="match status" value="1"/>
</dbReference>
<name>A0A5P2G0Q4_9BACT</name>
<accession>A0A5P2G0Q4</accession>
<evidence type="ECO:0000313" key="1">
    <source>
        <dbReference type="EMBL" id="QES87400.1"/>
    </source>
</evidence>
<evidence type="ECO:0008006" key="3">
    <source>
        <dbReference type="Google" id="ProtNLM"/>
    </source>
</evidence>
<dbReference type="InterPro" id="IPR024453">
    <property type="entry name" value="Peptidase_C92"/>
</dbReference>
<sequence length="211" mass="23708">MKNMIKIFGVFFGMIICFLGKSQQNFALKEGDIIFQKLPCGNLCDAIIETTPCKVGRLFNHCGIIHFRNDSAMVIEAHSPKVEETPFAKFIRRDKGDSIYIGRLNHGNISNAIQLAQSQEGKPYDGVYLPTDSAIYCSELVWKSYLDEDQKPIFPPTPMTFKSPKTGATYTGWTTYYQSIQKEIPEGQLGTNPCAIANSDKIQFYALKKSL</sequence>
<reference evidence="1 2" key="1">
    <citation type="submission" date="2019-09" db="EMBL/GenBank/DDBJ databases">
        <title>Complete genome sequence of Arachidicoccus sp. B3-10 isolated from apple orchard soil.</title>
        <authorList>
            <person name="Kim H.S."/>
            <person name="Han K.-I."/>
            <person name="Suh M.K."/>
            <person name="Lee K.C."/>
            <person name="Eom M.K."/>
            <person name="Kim J.-S."/>
            <person name="Kang S.W."/>
            <person name="Sin Y."/>
            <person name="Lee J.-S."/>
        </authorList>
    </citation>
    <scope>NUCLEOTIDE SEQUENCE [LARGE SCALE GENOMIC DNA]</scope>
    <source>
        <strain evidence="1 2">B3-10</strain>
    </source>
</reference>
<dbReference type="Pfam" id="PF05708">
    <property type="entry name" value="Peptidase_C92"/>
    <property type="match status" value="1"/>
</dbReference>
<dbReference type="EMBL" id="CP044016">
    <property type="protein sequence ID" value="QES87400.1"/>
    <property type="molecule type" value="Genomic_DNA"/>
</dbReference>
<proteinExistence type="predicted"/>
<dbReference type="AlphaFoldDB" id="A0A5P2G0Q4"/>
<protein>
    <recommendedName>
        <fullName evidence="3">Permuted papain-like amidase enzyme, YaeF/YiiX, C92 family</fullName>
    </recommendedName>
</protein>
<dbReference type="Proteomes" id="UP000292424">
    <property type="component" value="Chromosome"/>
</dbReference>
<dbReference type="OrthoDB" id="195541at2"/>
<keyword evidence="2" id="KW-1185">Reference proteome</keyword>
<gene>
    <name evidence="1" type="ORF">E0W69_001560</name>
</gene>
<organism evidence="1 2">
    <name type="scientific">Rhizosphaericola mali</name>
    <dbReference type="NCBI Taxonomy" id="2545455"/>
    <lineage>
        <taxon>Bacteria</taxon>
        <taxon>Pseudomonadati</taxon>
        <taxon>Bacteroidota</taxon>
        <taxon>Chitinophagia</taxon>
        <taxon>Chitinophagales</taxon>
        <taxon>Chitinophagaceae</taxon>
        <taxon>Rhizosphaericola</taxon>
    </lineage>
</organism>
<evidence type="ECO:0000313" key="2">
    <source>
        <dbReference type="Proteomes" id="UP000292424"/>
    </source>
</evidence>
<dbReference type="Gene3D" id="3.90.1720.10">
    <property type="entry name" value="endopeptidase domain like (from Nostoc punctiforme)"/>
    <property type="match status" value="1"/>
</dbReference>